<dbReference type="InterPro" id="IPR012337">
    <property type="entry name" value="RNaseH-like_sf"/>
</dbReference>
<evidence type="ECO:0000259" key="4">
    <source>
        <dbReference type="PROSITE" id="PS50994"/>
    </source>
</evidence>
<keyword evidence="2" id="KW-0378">Hydrolase</keyword>
<evidence type="ECO:0000313" key="5">
    <source>
        <dbReference type="EMBL" id="GEU43204.1"/>
    </source>
</evidence>
<dbReference type="GO" id="GO:0015074">
    <property type="term" value="P:DNA integration"/>
    <property type="evidence" value="ECO:0007669"/>
    <property type="project" value="InterPro"/>
</dbReference>
<gene>
    <name evidence="5" type="ORF">Tci_015182</name>
</gene>
<feature type="region of interest" description="Disordered" evidence="3">
    <location>
        <begin position="218"/>
        <end position="259"/>
    </location>
</feature>
<dbReference type="Gene3D" id="3.30.420.10">
    <property type="entry name" value="Ribonuclease H-like superfamily/Ribonuclease H"/>
    <property type="match status" value="1"/>
</dbReference>
<dbReference type="InterPro" id="IPR057670">
    <property type="entry name" value="SH3_retrovirus"/>
</dbReference>
<dbReference type="InterPro" id="IPR039537">
    <property type="entry name" value="Retrotran_Ty1/copia-like"/>
</dbReference>
<evidence type="ECO:0000256" key="2">
    <source>
        <dbReference type="ARBA" id="ARBA00022801"/>
    </source>
</evidence>
<name>A0A6L2K5Q2_TANCI</name>
<evidence type="ECO:0000256" key="3">
    <source>
        <dbReference type="SAM" id="MobiDB-lite"/>
    </source>
</evidence>
<evidence type="ECO:0000256" key="1">
    <source>
        <dbReference type="ARBA" id="ARBA00022723"/>
    </source>
</evidence>
<feature type="compositionally biased region" description="Basic and acidic residues" evidence="3">
    <location>
        <begin position="225"/>
        <end position="248"/>
    </location>
</feature>
<accession>A0A6L2K5Q2</accession>
<keyword evidence="1" id="KW-0479">Metal-binding</keyword>
<dbReference type="Pfam" id="PF00665">
    <property type="entry name" value="rve"/>
    <property type="match status" value="1"/>
</dbReference>
<dbReference type="Pfam" id="PF25597">
    <property type="entry name" value="SH3_retrovirus"/>
    <property type="match status" value="1"/>
</dbReference>
<proteinExistence type="predicted"/>
<dbReference type="InterPro" id="IPR001584">
    <property type="entry name" value="Integrase_cat-core"/>
</dbReference>
<reference evidence="5" key="1">
    <citation type="journal article" date="2019" name="Sci. Rep.">
        <title>Draft genome of Tanacetum cinerariifolium, the natural source of mosquito coil.</title>
        <authorList>
            <person name="Yamashiro T."/>
            <person name="Shiraishi A."/>
            <person name="Satake H."/>
            <person name="Nakayama K."/>
        </authorList>
    </citation>
    <scope>NUCLEOTIDE SEQUENCE</scope>
</reference>
<comment type="caution">
    <text evidence="5">The sequence shown here is derived from an EMBL/GenBank/DDBJ whole genome shotgun (WGS) entry which is preliminary data.</text>
</comment>
<dbReference type="InterPro" id="IPR013103">
    <property type="entry name" value="RVT_2"/>
</dbReference>
<dbReference type="Pfam" id="PF07727">
    <property type="entry name" value="RVT_2"/>
    <property type="match status" value="1"/>
</dbReference>
<dbReference type="SUPFAM" id="SSF53098">
    <property type="entry name" value="Ribonuclease H-like"/>
    <property type="match status" value="1"/>
</dbReference>
<dbReference type="PANTHER" id="PTHR42648:SF32">
    <property type="entry name" value="RIBONUCLEASE H-LIKE DOMAIN, GAG-PRE-INTEGRASE DOMAIN PROTEIN-RELATED"/>
    <property type="match status" value="1"/>
</dbReference>
<feature type="domain" description="Integrase catalytic" evidence="4">
    <location>
        <begin position="1"/>
        <end position="142"/>
    </location>
</feature>
<dbReference type="InterPro" id="IPR036397">
    <property type="entry name" value="RNaseH_sf"/>
</dbReference>
<organism evidence="5">
    <name type="scientific">Tanacetum cinerariifolium</name>
    <name type="common">Dalmatian daisy</name>
    <name type="synonym">Chrysanthemum cinerariifolium</name>
    <dbReference type="NCBI Taxonomy" id="118510"/>
    <lineage>
        <taxon>Eukaryota</taxon>
        <taxon>Viridiplantae</taxon>
        <taxon>Streptophyta</taxon>
        <taxon>Embryophyta</taxon>
        <taxon>Tracheophyta</taxon>
        <taxon>Spermatophyta</taxon>
        <taxon>Magnoliopsida</taxon>
        <taxon>eudicotyledons</taxon>
        <taxon>Gunneridae</taxon>
        <taxon>Pentapetalae</taxon>
        <taxon>asterids</taxon>
        <taxon>campanulids</taxon>
        <taxon>Asterales</taxon>
        <taxon>Asteraceae</taxon>
        <taxon>Asteroideae</taxon>
        <taxon>Anthemideae</taxon>
        <taxon>Anthemidinae</taxon>
        <taxon>Tanacetum</taxon>
    </lineage>
</organism>
<dbReference type="AlphaFoldDB" id="A0A6L2K5Q2"/>
<protein>
    <recommendedName>
        <fullName evidence="4">Integrase catalytic domain-containing protein</fullName>
    </recommendedName>
</protein>
<dbReference type="EMBL" id="BKCJ010001677">
    <property type="protein sequence ID" value="GEU43204.1"/>
    <property type="molecule type" value="Genomic_DNA"/>
</dbReference>
<sequence>MYCLVVTNDYSRFTWVFFLGTKDETSGILKSFITMIENLVDHKVKVIRCDNGTEFKNREMNQFCKIKGIMRQFSVARTPQQNGVVERRNMTLIEATRTMLADSKLLTTFWAEAVNTACYVQNIVLVVKPHNKTPYELFHDHLGKFDGKADEGFFVGYCLNSKAFRVFNSRTRIMEEKLHIRFSDNTPNIVGSGLDWLFDIDALTRTMNYEPIIVGTQSNGFADPKSSHDDGFIPSSDDGKKVDEDPSKGSECNDQEKENNVNITNNVNTVSTTVNAPGANKDNELLFDPNMPALEDVGIFNFSNKDEYDDIVADMNNKDTTIQVSPTPTTRIHKDHPLDQVIGDLHSATQTRYMTKNLKEDRSQLDRGYAGSASTIQVTRIARIEAIRLFLAYASFKDFVVYQMDVKSVFLYGKIKEEVYVCQPQGFEDPEFLDRVYKVKKALYRLHQAPRAWFTEVKNASTPIETQNPLLKDQDGEEVDVHIYQVNLKVSHLHTVKRIFKYLKGHPKLGLWVDGMEIIITESSVKIDLQLTDEDGVDCLPNSTIFNDIELMRKPKRKNTQVPQPSGSKEYVADEAVYKELDDRLVRDATIAFSLEVEQDS</sequence>
<dbReference type="PROSITE" id="PS50994">
    <property type="entry name" value="INTEGRASE"/>
    <property type="match status" value="1"/>
</dbReference>
<dbReference type="GO" id="GO:0016787">
    <property type="term" value="F:hydrolase activity"/>
    <property type="evidence" value="ECO:0007669"/>
    <property type="project" value="UniProtKB-KW"/>
</dbReference>
<feature type="non-terminal residue" evidence="5">
    <location>
        <position position="601"/>
    </location>
</feature>
<dbReference type="GO" id="GO:0046872">
    <property type="term" value="F:metal ion binding"/>
    <property type="evidence" value="ECO:0007669"/>
    <property type="project" value="UniProtKB-KW"/>
</dbReference>
<dbReference type="GO" id="GO:0003676">
    <property type="term" value="F:nucleic acid binding"/>
    <property type="evidence" value="ECO:0007669"/>
    <property type="project" value="InterPro"/>
</dbReference>
<dbReference type="PANTHER" id="PTHR42648">
    <property type="entry name" value="TRANSPOSASE, PUTATIVE-RELATED"/>
    <property type="match status" value="1"/>
</dbReference>